<dbReference type="InterPro" id="IPR015947">
    <property type="entry name" value="PUA-like_sf"/>
</dbReference>
<proteinExistence type="predicted"/>
<dbReference type="InterPro" id="IPR036987">
    <property type="entry name" value="SRA-YDG_sf"/>
</dbReference>
<dbReference type="Gene3D" id="2.30.280.10">
    <property type="entry name" value="SRA-YDG"/>
    <property type="match status" value="1"/>
</dbReference>
<dbReference type="AlphaFoldDB" id="A0A136JB87"/>
<organism evidence="1 2">
    <name type="scientific">Microdochium bolleyi</name>
    <dbReference type="NCBI Taxonomy" id="196109"/>
    <lineage>
        <taxon>Eukaryota</taxon>
        <taxon>Fungi</taxon>
        <taxon>Dikarya</taxon>
        <taxon>Ascomycota</taxon>
        <taxon>Pezizomycotina</taxon>
        <taxon>Sordariomycetes</taxon>
        <taxon>Xylariomycetidae</taxon>
        <taxon>Xylariales</taxon>
        <taxon>Microdochiaceae</taxon>
        <taxon>Microdochium</taxon>
    </lineage>
</organism>
<dbReference type="SUPFAM" id="SSF88697">
    <property type="entry name" value="PUA domain-like"/>
    <property type="match status" value="1"/>
</dbReference>
<accession>A0A136JB87</accession>
<dbReference type="InParanoid" id="A0A136JB87"/>
<evidence type="ECO:0000313" key="2">
    <source>
        <dbReference type="Proteomes" id="UP000070501"/>
    </source>
</evidence>
<dbReference type="STRING" id="196109.A0A136JB87"/>
<name>A0A136JB87_9PEZI</name>
<dbReference type="EMBL" id="KQ964247">
    <property type="protein sequence ID" value="KXJ94449.1"/>
    <property type="molecule type" value="Genomic_DNA"/>
</dbReference>
<dbReference type="OrthoDB" id="3244603at2759"/>
<evidence type="ECO:0000313" key="1">
    <source>
        <dbReference type="EMBL" id="KXJ94449.1"/>
    </source>
</evidence>
<sequence>MDIQCDQGSLLELSDSVRMSLSHDSNLGPCHEKLSNFLHAALRDEDKTCPMLDLKRIQYARLDKLLNDLLDYAETGKVTKLSAHMALSFRVDISNAKNLRRAWRRRYREQYFMLDQRRCAVMVEGGHLKDVSFNASMIYNLHKWQTICAGPVSEIEGNQQFEPGHWWLNITCAERDGIVASSSEKLTKGRYGIPALPLLSGREELAFGKTLQYIREGPAHDMHVSLISQVGRQVRILRGHGLKSIFAPQAGLRYDGLYLIRQYGHKLDESTGIHRLVLTLERVAGQKSMEETQQVPKPSQLDDWALYEKLEGDKIRMLDGEATYLEWKLTGEREKMERADWKRARLFKASVPSRAA</sequence>
<gene>
    <name evidence="1" type="ORF">Micbo1qcDRAFT_202308</name>
</gene>
<keyword evidence="2" id="KW-1185">Reference proteome</keyword>
<protein>
    <submittedName>
        <fullName evidence="1">PUA-like domain-containing protein</fullName>
    </submittedName>
</protein>
<reference evidence="2" key="1">
    <citation type="submission" date="2016-02" db="EMBL/GenBank/DDBJ databases">
        <title>Draft genome sequence of Microdochium bolleyi, a fungal endophyte of beachgrass.</title>
        <authorList>
            <consortium name="DOE Joint Genome Institute"/>
            <person name="David A.S."/>
            <person name="May G."/>
            <person name="Haridas S."/>
            <person name="Lim J."/>
            <person name="Wang M."/>
            <person name="Labutti K."/>
            <person name="Lipzen A."/>
            <person name="Barry K."/>
            <person name="Grigoriev I.V."/>
        </authorList>
    </citation>
    <scope>NUCLEOTIDE SEQUENCE [LARGE SCALE GENOMIC DNA]</scope>
    <source>
        <strain evidence="2">J235TASD1</strain>
    </source>
</reference>
<dbReference type="Proteomes" id="UP000070501">
    <property type="component" value="Unassembled WGS sequence"/>
</dbReference>